<dbReference type="SUPFAM" id="SSF53383">
    <property type="entry name" value="PLP-dependent transferases"/>
    <property type="match status" value="1"/>
</dbReference>
<reference evidence="11" key="1">
    <citation type="submission" date="2020-09" db="EMBL/GenBank/DDBJ databases">
        <authorList>
            <person name="Yoon J.-W."/>
        </authorList>
    </citation>
    <scope>NUCLEOTIDE SEQUENCE</scope>
    <source>
        <strain evidence="11">KMU-158</strain>
    </source>
</reference>
<dbReference type="PROSITE" id="PS00105">
    <property type="entry name" value="AA_TRANSFER_CLASS_1"/>
    <property type="match status" value="1"/>
</dbReference>
<dbReference type="Gene3D" id="3.90.1150.10">
    <property type="entry name" value="Aspartate Aminotransferase, domain 1"/>
    <property type="match status" value="1"/>
</dbReference>
<evidence type="ECO:0000256" key="4">
    <source>
        <dbReference type="ARBA" id="ARBA00012285"/>
    </source>
</evidence>
<dbReference type="InterPro" id="IPR004838">
    <property type="entry name" value="NHTrfase_class1_PyrdxlP-BS"/>
</dbReference>
<dbReference type="PANTHER" id="PTHR42885:SF1">
    <property type="entry name" value="THREONINE-PHOSPHATE DECARBOXYLASE"/>
    <property type="match status" value="1"/>
</dbReference>
<dbReference type="InterPro" id="IPR015422">
    <property type="entry name" value="PyrdxlP-dep_Trfase_small"/>
</dbReference>
<dbReference type="InterPro" id="IPR015421">
    <property type="entry name" value="PyrdxlP-dep_Trfase_major"/>
</dbReference>
<keyword evidence="12" id="KW-1185">Reference proteome</keyword>
<dbReference type="EC" id="4.1.1.81" evidence="4"/>
<dbReference type="GO" id="GO:0048472">
    <property type="term" value="F:threonine-phosphate decarboxylase activity"/>
    <property type="evidence" value="ECO:0007669"/>
    <property type="project" value="UniProtKB-EC"/>
</dbReference>
<dbReference type="Gene3D" id="3.40.640.10">
    <property type="entry name" value="Type I PLP-dependent aspartate aminotransferase-like (Major domain)"/>
    <property type="match status" value="1"/>
</dbReference>
<evidence type="ECO:0000256" key="3">
    <source>
        <dbReference type="ARBA" id="ARBA00004953"/>
    </source>
</evidence>
<evidence type="ECO:0000256" key="5">
    <source>
        <dbReference type="ARBA" id="ARBA00022573"/>
    </source>
</evidence>
<protein>
    <recommendedName>
        <fullName evidence="4">threonine-phosphate decarboxylase</fullName>
        <ecNumber evidence="4">4.1.1.81</ecNumber>
    </recommendedName>
    <alternativeName>
        <fullName evidence="8">L-threonine-O-3-phosphate decarboxylase</fullName>
    </alternativeName>
</protein>
<dbReference type="InterPro" id="IPR004839">
    <property type="entry name" value="Aminotransferase_I/II_large"/>
</dbReference>
<dbReference type="Pfam" id="PF00155">
    <property type="entry name" value="Aminotran_1_2"/>
    <property type="match status" value="1"/>
</dbReference>
<dbReference type="AlphaFoldDB" id="A0A927C0Q2"/>
<dbReference type="EMBL" id="JACXLD010000004">
    <property type="protein sequence ID" value="MBD2859110.1"/>
    <property type="molecule type" value="Genomic_DNA"/>
</dbReference>
<dbReference type="CDD" id="cd00609">
    <property type="entry name" value="AAT_like"/>
    <property type="match status" value="1"/>
</dbReference>
<evidence type="ECO:0000313" key="11">
    <source>
        <dbReference type="EMBL" id="MBD2859110.1"/>
    </source>
</evidence>
<organism evidence="11 12">
    <name type="scientific">Spongiibacter pelagi</name>
    <dbReference type="NCBI Taxonomy" id="2760804"/>
    <lineage>
        <taxon>Bacteria</taxon>
        <taxon>Pseudomonadati</taxon>
        <taxon>Pseudomonadota</taxon>
        <taxon>Gammaproteobacteria</taxon>
        <taxon>Cellvibrionales</taxon>
        <taxon>Spongiibacteraceae</taxon>
        <taxon>Spongiibacter</taxon>
    </lineage>
</organism>
<accession>A0A927C0Q2</accession>
<comment type="pathway">
    <text evidence="3">Cofactor biosynthesis; adenosylcobalamin biosynthesis.</text>
</comment>
<comment type="function">
    <text evidence="2">Decarboxylates L-threonine-O-3-phosphate to yield (R)-1-amino-2-propanol O-2-phosphate, the precursor for the linkage between the nucleotide loop and the corrin ring in cobalamin.</text>
</comment>
<dbReference type="GO" id="GO:0009236">
    <property type="term" value="P:cobalamin biosynthetic process"/>
    <property type="evidence" value="ECO:0007669"/>
    <property type="project" value="UniProtKB-KW"/>
</dbReference>
<feature type="domain" description="Aminotransferase class I/classII large" evidence="10">
    <location>
        <begin position="53"/>
        <end position="320"/>
    </location>
</feature>
<evidence type="ECO:0000256" key="2">
    <source>
        <dbReference type="ARBA" id="ARBA00003444"/>
    </source>
</evidence>
<dbReference type="Proteomes" id="UP000610558">
    <property type="component" value="Unassembled WGS sequence"/>
</dbReference>
<comment type="cofactor">
    <cofactor evidence="1">
        <name>pyridoxal 5'-phosphate</name>
        <dbReference type="ChEBI" id="CHEBI:597326"/>
    </cofactor>
</comment>
<keyword evidence="7 11" id="KW-0456">Lyase</keyword>
<evidence type="ECO:0000256" key="7">
    <source>
        <dbReference type="ARBA" id="ARBA00023239"/>
    </source>
</evidence>
<proteinExistence type="predicted"/>
<dbReference type="PANTHER" id="PTHR42885">
    <property type="entry name" value="HISTIDINOL-PHOSPHATE AMINOTRANSFERASE-RELATED"/>
    <property type="match status" value="1"/>
</dbReference>
<evidence type="ECO:0000313" key="12">
    <source>
        <dbReference type="Proteomes" id="UP000610558"/>
    </source>
</evidence>
<comment type="catalytic activity">
    <reaction evidence="9">
        <text>O-phospho-L-threonine + H(+) = (R)-1-aminopropan-2-yl phosphate + CO2</text>
        <dbReference type="Rhea" id="RHEA:11492"/>
        <dbReference type="ChEBI" id="CHEBI:15378"/>
        <dbReference type="ChEBI" id="CHEBI:16526"/>
        <dbReference type="ChEBI" id="CHEBI:58563"/>
        <dbReference type="ChEBI" id="CHEBI:58675"/>
        <dbReference type="EC" id="4.1.1.81"/>
    </reaction>
</comment>
<evidence type="ECO:0000256" key="6">
    <source>
        <dbReference type="ARBA" id="ARBA00022898"/>
    </source>
</evidence>
<dbReference type="InterPro" id="IPR015424">
    <property type="entry name" value="PyrdxlP-dep_Trfase"/>
</dbReference>
<evidence type="ECO:0000259" key="10">
    <source>
        <dbReference type="Pfam" id="PF00155"/>
    </source>
</evidence>
<evidence type="ECO:0000256" key="8">
    <source>
        <dbReference type="ARBA" id="ARBA00029996"/>
    </source>
</evidence>
<dbReference type="GO" id="GO:0030170">
    <property type="term" value="F:pyridoxal phosphate binding"/>
    <property type="evidence" value="ECO:0007669"/>
    <property type="project" value="InterPro"/>
</dbReference>
<keyword evidence="5" id="KW-0169">Cobalamin biosynthesis</keyword>
<name>A0A927C0Q2_9GAMM</name>
<dbReference type="NCBIfam" id="TIGR01140">
    <property type="entry name" value="L_thr_O3P_dcar"/>
    <property type="match status" value="1"/>
</dbReference>
<dbReference type="RefSeq" id="WP_190764590.1">
    <property type="nucleotide sequence ID" value="NZ_JACXLD010000004.1"/>
</dbReference>
<gene>
    <name evidence="11" type="ORF">IB286_08815</name>
</gene>
<evidence type="ECO:0000256" key="1">
    <source>
        <dbReference type="ARBA" id="ARBA00001933"/>
    </source>
</evidence>
<dbReference type="InterPro" id="IPR005860">
    <property type="entry name" value="CobD"/>
</dbReference>
<sequence length="340" mass="38157">MNRPEHGGDVRKLQQQFNLPADAVWDLSTGVSPFAYPLPAMPISELQQMPYPKPELQAIAASYYGVSEDQLLAAPGSQAIIQILPRLRPRSRVLLPAIGYEEHRYCWQRAGHELHFYHDTQQIEALLATQPIDVLVVIHPNNPTAEYCCHESIKTWRNSMAEDSWLIVDEAFIDAEPERSVSNLLPMAGLIILRSVGKFFGLPGLRLGFALADRKLLNELKDELGPWPICALAQWAGVQLLADFAWHSEARNRLLVASQQLCTELKIALPELDWVRQTPFFCSTMLAIDHALEIQHAMAQQGVLVRVYRTDGQACLRVGLPPLGRRLSDLYRLVSSSIGL</sequence>
<comment type="caution">
    <text evidence="11">The sequence shown here is derived from an EMBL/GenBank/DDBJ whole genome shotgun (WGS) entry which is preliminary data.</text>
</comment>
<keyword evidence="6" id="KW-0663">Pyridoxal phosphate</keyword>
<evidence type="ECO:0000256" key="9">
    <source>
        <dbReference type="ARBA" id="ARBA00048531"/>
    </source>
</evidence>